<dbReference type="STRING" id="1408163.A0A0F4Z6B8"/>
<accession>A0A0F4Z6B8</accession>
<reference evidence="7 8" key="1">
    <citation type="submission" date="2015-04" db="EMBL/GenBank/DDBJ databases">
        <authorList>
            <person name="Heijne W.H."/>
            <person name="Fedorova N.D."/>
            <person name="Nierman W.C."/>
            <person name="Vollebregt A.W."/>
            <person name="Zhao Z."/>
            <person name="Wu L."/>
            <person name="Kumar M."/>
            <person name="Stam H."/>
            <person name="van den Berg M.A."/>
            <person name="Pel H.J."/>
        </authorList>
    </citation>
    <scope>NUCLEOTIDE SEQUENCE [LARGE SCALE GENOMIC DNA]</scope>
    <source>
        <strain evidence="7 8">CBS 393.64</strain>
    </source>
</reference>
<dbReference type="GO" id="GO:0008270">
    <property type="term" value="F:zinc ion binding"/>
    <property type="evidence" value="ECO:0007669"/>
    <property type="project" value="UniProtKB-KW"/>
</dbReference>
<dbReference type="InterPro" id="IPR024119">
    <property type="entry name" value="TF_DEAF-1"/>
</dbReference>
<dbReference type="GO" id="GO:0005634">
    <property type="term" value="C:nucleus"/>
    <property type="evidence" value="ECO:0007669"/>
    <property type="project" value="TreeGrafter"/>
</dbReference>
<dbReference type="GO" id="GO:0000981">
    <property type="term" value="F:DNA-binding transcription factor activity, RNA polymerase II-specific"/>
    <property type="evidence" value="ECO:0007669"/>
    <property type="project" value="TreeGrafter"/>
</dbReference>
<evidence type="ECO:0000313" key="8">
    <source>
        <dbReference type="Proteomes" id="UP000053958"/>
    </source>
</evidence>
<feature type="region of interest" description="Disordered" evidence="5">
    <location>
        <begin position="248"/>
        <end position="267"/>
    </location>
</feature>
<dbReference type="RefSeq" id="XP_013332233.1">
    <property type="nucleotide sequence ID" value="XM_013476779.1"/>
</dbReference>
<keyword evidence="2 4" id="KW-0863">Zinc-finger</keyword>
<dbReference type="OrthoDB" id="432970at2759"/>
<evidence type="ECO:0000313" key="7">
    <source>
        <dbReference type="EMBL" id="KKA25621.1"/>
    </source>
</evidence>
<dbReference type="PROSITE" id="PS01360">
    <property type="entry name" value="ZF_MYND_1"/>
    <property type="match status" value="1"/>
</dbReference>
<dbReference type="PANTHER" id="PTHR10237:SF14">
    <property type="entry name" value="MYND-TYPE DOMAIN-CONTAINING PROTEIN"/>
    <property type="match status" value="1"/>
</dbReference>
<organism evidence="7 8">
    <name type="scientific">Rasamsonia emersonii (strain ATCC 16479 / CBS 393.64 / IMI 116815)</name>
    <dbReference type="NCBI Taxonomy" id="1408163"/>
    <lineage>
        <taxon>Eukaryota</taxon>
        <taxon>Fungi</taxon>
        <taxon>Dikarya</taxon>
        <taxon>Ascomycota</taxon>
        <taxon>Pezizomycotina</taxon>
        <taxon>Eurotiomycetes</taxon>
        <taxon>Eurotiomycetidae</taxon>
        <taxon>Eurotiales</taxon>
        <taxon>Trichocomaceae</taxon>
        <taxon>Rasamsonia</taxon>
    </lineage>
</organism>
<feature type="region of interest" description="Disordered" evidence="5">
    <location>
        <begin position="138"/>
        <end position="169"/>
    </location>
</feature>
<evidence type="ECO:0000256" key="1">
    <source>
        <dbReference type="ARBA" id="ARBA00022723"/>
    </source>
</evidence>
<dbReference type="SUPFAM" id="SSF144232">
    <property type="entry name" value="HIT/MYND zinc finger-like"/>
    <property type="match status" value="1"/>
</dbReference>
<dbReference type="Gene3D" id="6.10.140.2220">
    <property type="match status" value="1"/>
</dbReference>
<evidence type="ECO:0000256" key="5">
    <source>
        <dbReference type="SAM" id="MobiDB-lite"/>
    </source>
</evidence>
<feature type="compositionally biased region" description="Acidic residues" evidence="5">
    <location>
        <begin position="257"/>
        <end position="266"/>
    </location>
</feature>
<sequence>MQKMCHDTLNPFPLGTFTYTQVAAADDAEKKRSVWFTGASLDRQISRTDIILMDGGTPQIVRLKVSQLAEKASSLVLDWPLYPRFYSWPSIFSLVAFFHRIISDRQTHTKSSFVQKKIHPMESRPAVNGKEMLAMLNGNQQPSSSSPGAIRACRRCKKPEPSNPSPEQKLKRCSRCRSSLYCSRACQRADWKTGGHKRACTFGAMANNCYLDSLPSEEEAMDQLIDAYRLRVEDDFMYRGHLHGRYAEKKADKKEKDDDEQQDEESPAVRDFRHFLDLAEAQIGKEQPEDGKKSSILPSWWSPEKRAICERRAMGTGWSALHHAVEKEDIQEHYKDSMMPMKLRMLAEAVYGFNVMERR</sequence>
<feature type="domain" description="MYND-type" evidence="6">
    <location>
        <begin position="153"/>
        <end position="200"/>
    </location>
</feature>
<dbReference type="Pfam" id="PF01753">
    <property type="entry name" value="zf-MYND"/>
    <property type="match status" value="1"/>
</dbReference>
<proteinExistence type="predicted"/>
<dbReference type="GeneID" id="25312405"/>
<dbReference type="Proteomes" id="UP000053958">
    <property type="component" value="Unassembled WGS sequence"/>
</dbReference>
<keyword evidence="1" id="KW-0479">Metal-binding</keyword>
<dbReference type="PANTHER" id="PTHR10237">
    <property type="entry name" value="DEFORMED EPIDERMAL AUTOREGULATORY FACTOR 1 HOMOLOG SUPPRESSIN"/>
    <property type="match status" value="1"/>
</dbReference>
<protein>
    <recommendedName>
        <fullName evidence="6">MYND-type domain-containing protein</fullName>
    </recommendedName>
</protein>
<evidence type="ECO:0000256" key="2">
    <source>
        <dbReference type="ARBA" id="ARBA00022771"/>
    </source>
</evidence>
<dbReference type="AlphaFoldDB" id="A0A0F4Z6B8"/>
<feature type="compositionally biased region" description="Polar residues" evidence="5">
    <location>
        <begin position="138"/>
        <end position="147"/>
    </location>
</feature>
<evidence type="ECO:0000256" key="3">
    <source>
        <dbReference type="ARBA" id="ARBA00022833"/>
    </source>
</evidence>
<gene>
    <name evidence="7" type="ORF">T310_0350</name>
</gene>
<dbReference type="InterPro" id="IPR002893">
    <property type="entry name" value="Znf_MYND"/>
</dbReference>
<evidence type="ECO:0000259" key="6">
    <source>
        <dbReference type="PROSITE" id="PS50865"/>
    </source>
</evidence>
<name>A0A0F4Z6B8_RASE3</name>
<dbReference type="EMBL" id="LASV01000016">
    <property type="protein sequence ID" value="KKA25621.1"/>
    <property type="molecule type" value="Genomic_DNA"/>
</dbReference>
<dbReference type="PROSITE" id="PS50865">
    <property type="entry name" value="ZF_MYND_2"/>
    <property type="match status" value="1"/>
</dbReference>
<keyword evidence="3" id="KW-0862">Zinc</keyword>
<evidence type="ECO:0000256" key="4">
    <source>
        <dbReference type="PROSITE-ProRule" id="PRU00134"/>
    </source>
</evidence>
<keyword evidence="8" id="KW-1185">Reference proteome</keyword>
<comment type="caution">
    <text evidence="7">The sequence shown here is derived from an EMBL/GenBank/DDBJ whole genome shotgun (WGS) entry which is preliminary data.</text>
</comment>